<feature type="transmembrane region" description="Helical" evidence="8">
    <location>
        <begin position="70"/>
        <end position="91"/>
    </location>
</feature>
<evidence type="ECO:0000256" key="6">
    <source>
        <dbReference type="ARBA" id="ARBA00023004"/>
    </source>
</evidence>
<organism evidence="9">
    <name type="scientific">hydrothermal vent metagenome</name>
    <dbReference type="NCBI Taxonomy" id="652676"/>
    <lineage>
        <taxon>unclassified sequences</taxon>
        <taxon>metagenomes</taxon>
        <taxon>ecological metagenomes</taxon>
    </lineage>
</organism>
<accession>A0A3B1ANS9</accession>
<dbReference type="Pfam" id="PF01127">
    <property type="entry name" value="Sdh_cyt"/>
    <property type="match status" value="1"/>
</dbReference>
<proteinExistence type="predicted"/>
<evidence type="ECO:0000256" key="5">
    <source>
        <dbReference type="ARBA" id="ARBA00022989"/>
    </source>
</evidence>
<evidence type="ECO:0000313" key="9">
    <source>
        <dbReference type="EMBL" id="VAX01018.1"/>
    </source>
</evidence>
<keyword evidence="3 8" id="KW-0812">Transmembrane</keyword>
<comment type="subcellular location">
    <subcellularLocation>
        <location evidence="1">Membrane</location>
    </subcellularLocation>
</comment>
<dbReference type="InterPro" id="IPR034804">
    <property type="entry name" value="SQR/QFR_C/D"/>
</dbReference>
<dbReference type="EMBL" id="UOFR01000081">
    <property type="protein sequence ID" value="VAX01018.1"/>
    <property type="molecule type" value="Genomic_DNA"/>
</dbReference>
<evidence type="ECO:0000256" key="3">
    <source>
        <dbReference type="ARBA" id="ARBA00022692"/>
    </source>
</evidence>
<evidence type="ECO:0000256" key="8">
    <source>
        <dbReference type="SAM" id="Phobius"/>
    </source>
</evidence>
<dbReference type="AlphaFoldDB" id="A0A3B1ANS9"/>
<evidence type="ECO:0000256" key="2">
    <source>
        <dbReference type="ARBA" id="ARBA00022617"/>
    </source>
</evidence>
<name>A0A3B1ANS9_9ZZZZ</name>
<evidence type="ECO:0000256" key="1">
    <source>
        <dbReference type="ARBA" id="ARBA00004370"/>
    </source>
</evidence>
<gene>
    <name evidence="9" type="ORF">MNBD_GAMMA21-2874</name>
</gene>
<dbReference type="CDD" id="cd03499">
    <property type="entry name" value="SQR_TypeC_SdhC"/>
    <property type="match status" value="1"/>
</dbReference>
<dbReference type="GO" id="GO:0016020">
    <property type="term" value="C:membrane"/>
    <property type="evidence" value="ECO:0007669"/>
    <property type="project" value="UniProtKB-SubCell"/>
</dbReference>
<keyword evidence="4" id="KW-0479">Metal-binding</keyword>
<dbReference type="InterPro" id="IPR000701">
    <property type="entry name" value="SuccDH_FuR_B_TM-su"/>
</dbReference>
<dbReference type="GO" id="GO:0006099">
    <property type="term" value="P:tricarboxylic acid cycle"/>
    <property type="evidence" value="ECO:0007669"/>
    <property type="project" value="InterPro"/>
</dbReference>
<dbReference type="NCBIfam" id="TIGR02970">
    <property type="entry name" value="succ_dehyd_cytB"/>
    <property type="match status" value="1"/>
</dbReference>
<dbReference type="Gene3D" id="1.20.1300.10">
    <property type="entry name" value="Fumarate reductase/succinate dehydrogenase, transmembrane subunit"/>
    <property type="match status" value="1"/>
</dbReference>
<sequence length="127" mass="14348">MITKQKRPKFLNLMRIHLPVTGLNSFAHRISGALLFLAIPILIYDFNLSIKDVASFNSLLADFNSLPYKLLFTILAWAIGHHLLAGIRFLLHEIEIWASLKASIIVSWVVNISGVIIFILVAGRIWL</sequence>
<protein>
    <submittedName>
        <fullName evidence="9">Succinate dehydrogenase cytochrome b-556 subunit</fullName>
    </submittedName>
</protein>
<keyword evidence="7 8" id="KW-0472">Membrane</keyword>
<dbReference type="SUPFAM" id="SSF81343">
    <property type="entry name" value="Fumarate reductase respiratory complex transmembrane subunits"/>
    <property type="match status" value="1"/>
</dbReference>
<keyword evidence="5 8" id="KW-1133">Transmembrane helix</keyword>
<dbReference type="GO" id="GO:0046872">
    <property type="term" value="F:metal ion binding"/>
    <property type="evidence" value="ECO:0007669"/>
    <property type="project" value="UniProtKB-KW"/>
</dbReference>
<keyword evidence="6" id="KW-0408">Iron</keyword>
<keyword evidence="2" id="KW-0349">Heme</keyword>
<dbReference type="GO" id="GO:0009055">
    <property type="term" value="F:electron transfer activity"/>
    <property type="evidence" value="ECO:0007669"/>
    <property type="project" value="InterPro"/>
</dbReference>
<evidence type="ECO:0000256" key="7">
    <source>
        <dbReference type="ARBA" id="ARBA00023136"/>
    </source>
</evidence>
<reference evidence="9" key="1">
    <citation type="submission" date="2018-06" db="EMBL/GenBank/DDBJ databases">
        <authorList>
            <person name="Zhirakovskaya E."/>
        </authorList>
    </citation>
    <scope>NUCLEOTIDE SEQUENCE</scope>
</reference>
<feature type="transmembrane region" description="Helical" evidence="8">
    <location>
        <begin position="103"/>
        <end position="126"/>
    </location>
</feature>
<evidence type="ECO:0000256" key="4">
    <source>
        <dbReference type="ARBA" id="ARBA00022723"/>
    </source>
</evidence>
<dbReference type="PIRSF" id="PIRSF000178">
    <property type="entry name" value="SDH_cyt_b560"/>
    <property type="match status" value="1"/>
</dbReference>
<dbReference type="InterPro" id="IPR014314">
    <property type="entry name" value="Succ_DH_cytb556"/>
</dbReference>